<name>A0A8H4J2C1_9PEZI</name>
<evidence type="ECO:0000313" key="4">
    <source>
        <dbReference type="Proteomes" id="UP000572817"/>
    </source>
</evidence>
<organism evidence="3 4">
    <name type="scientific">Botryosphaeria dothidea</name>
    <dbReference type="NCBI Taxonomy" id="55169"/>
    <lineage>
        <taxon>Eukaryota</taxon>
        <taxon>Fungi</taxon>
        <taxon>Dikarya</taxon>
        <taxon>Ascomycota</taxon>
        <taxon>Pezizomycotina</taxon>
        <taxon>Dothideomycetes</taxon>
        <taxon>Dothideomycetes incertae sedis</taxon>
        <taxon>Botryosphaeriales</taxon>
        <taxon>Botryosphaeriaceae</taxon>
        <taxon>Botryosphaeria</taxon>
    </lineage>
</organism>
<accession>A0A8H4J2C1</accession>
<gene>
    <name evidence="3" type="ORF">GTA08_BOTSDO13522</name>
</gene>
<feature type="compositionally biased region" description="Basic residues" evidence="1">
    <location>
        <begin position="763"/>
        <end position="776"/>
    </location>
</feature>
<evidence type="ECO:0000256" key="2">
    <source>
        <dbReference type="SAM" id="Phobius"/>
    </source>
</evidence>
<dbReference type="EMBL" id="WWBZ02000012">
    <property type="protein sequence ID" value="KAF4310853.1"/>
    <property type="molecule type" value="Genomic_DNA"/>
</dbReference>
<feature type="region of interest" description="Disordered" evidence="1">
    <location>
        <begin position="688"/>
        <end position="776"/>
    </location>
</feature>
<feature type="region of interest" description="Disordered" evidence="1">
    <location>
        <begin position="1"/>
        <end position="26"/>
    </location>
</feature>
<protein>
    <recommendedName>
        <fullName evidence="5">Glycosyltransferase 2 protein</fullName>
    </recommendedName>
</protein>
<keyword evidence="2" id="KW-0472">Membrane</keyword>
<dbReference type="Proteomes" id="UP000572817">
    <property type="component" value="Unassembled WGS sequence"/>
</dbReference>
<feature type="compositionally biased region" description="Basic and acidic residues" evidence="1">
    <location>
        <begin position="699"/>
        <end position="736"/>
    </location>
</feature>
<feature type="transmembrane region" description="Helical" evidence="2">
    <location>
        <begin position="40"/>
        <end position="58"/>
    </location>
</feature>
<keyword evidence="4" id="KW-1185">Reference proteome</keyword>
<dbReference type="OrthoDB" id="5397682at2759"/>
<keyword evidence="2" id="KW-0812">Transmembrane</keyword>
<keyword evidence="2" id="KW-1133">Transmembrane helix</keyword>
<dbReference type="PANTHER" id="PTHR33604:SF3">
    <property type="entry name" value="OSJNBA0004B13.7 PROTEIN"/>
    <property type="match status" value="1"/>
</dbReference>
<comment type="caution">
    <text evidence="3">The sequence shown here is derived from an EMBL/GenBank/DDBJ whole genome shotgun (WGS) entry which is preliminary data.</text>
</comment>
<dbReference type="PANTHER" id="PTHR33604">
    <property type="entry name" value="OSJNBA0004B13.7 PROTEIN"/>
    <property type="match status" value="1"/>
</dbReference>
<proteinExistence type="predicted"/>
<evidence type="ECO:0000256" key="1">
    <source>
        <dbReference type="SAM" id="MobiDB-lite"/>
    </source>
</evidence>
<evidence type="ECO:0000313" key="3">
    <source>
        <dbReference type="EMBL" id="KAF4310853.1"/>
    </source>
</evidence>
<sequence length="776" mass="86845">MAPHIFPTDEELGKRDDDYSPGKKASQSWRNLPYNYRRRRVAVVIGAALFVWLLLHIISAGDPEYLAYDASSSTKPVKPKGAPPKLADDADNTAAQHYYNGRIKFFELGDTLHKISNTNGMRDKNRNVLFAASSLKSVSALLPLACEMDKWNRNHVHFTIMGRYDIALDDILEVNGVDREGCDIYWHDARPDYVTYSSDVRAEAIVMAAIGHIQTFMHPQVIITDDSIREDPFFTKGMRRKTKEIRLPIIEIPKNRADNLEWLSRLDSASLRAWHAPSIDILIHAPQKSSGSLLRLLKSIMDADYSGLSPPRITVELPADVDPPSMQYLERMAWPPVPKDPFVQPRQNGLIIRHRIPEQRASSEEASVRFLESFYPALDSHVLLLTPNAQLSPLYYQYLMFHLLEYRYSAFAGTDNKDLLGLSLEVPTHHLNGTTALEPPTAAAMRDEKFQTLHHPDAPVPFAWQAPNSNAALYFADKWPEIHSFLTNRLGAFRRQADPVTRPRTVHESLPGWLEYFLELMRARGYSLLYPGLDAAHALVGVHNELFQPPEEMLGELEREAAAEEVGEAEAEQRQAAPFLTGDPAAALDPPRAPEPLALDALPLHQILPFDADLPALAALPLLSHQGVPVGSAAEAEEMAAEVTRKFRGSIGGCEEEQAEPEGMRRVRRKGSARDLFCFGDEGVEVFESVPGEDDDEVVERKKKDAKKGGGEEEEGEGKKDSKKTYMGESLEKSESDEAGDGEEGKEEKSEGPENKGENDEKKKKKKKKKKKEKGL</sequence>
<feature type="compositionally biased region" description="Basic and acidic residues" evidence="1">
    <location>
        <begin position="11"/>
        <end position="21"/>
    </location>
</feature>
<reference evidence="3" key="1">
    <citation type="submission" date="2020-04" db="EMBL/GenBank/DDBJ databases">
        <title>Genome Assembly and Annotation of Botryosphaeria dothidea sdau 11-99, a Latent Pathogen of Apple Fruit Ring Rot in China.</title>
        <authorList>
            <person name="Yu C."/>
            <person name="Diao Y."/>
            <person name="Lu Q."/>
            <person name="Zhao J."/>
            <person name="Cui S."/>
            <person name="Peng C."/>
            <person name="He B."/>
            <person name="Liu H."/>
        </authorList>
    </citation>
    <scope>NUCLEOTIDE SEQUENCE [LARGE SCALE GENOMIC DNA]</scope>
    <source>
        <strain evidence="3">Sdau11-99</strain>
    </source>
</reference>
<evidence type="ECO:0008006" key="5">
    <source>
        <dbReference type="Google" id="ProtNLM"/>
    </source>
</evidence>
<feature type="compositionally biased region" description="Basic and acidic residues" evidence="1">
    <location>
        <begin position="746"/>
        <end position="762"/>
    </location>
</feature>
<dbReference type="AlphaFoldDB" id="A0A8H4J2C1"/>